<dbReference type="GO" id="GO:0006741">
    <property type="term" value="P:NADP+ biosynthetic process"/>
    <property type="evidence" value="ECO:0007669"/>
    <property type="project" value="UniProtKB-UniRule"/>
</dbReference>
<feature type="binding site" evidence="6">
    <location>
        <begin position="72"/>
        <end position="73"/>
    </location>
    <ligand>
        <name>NAD(+)</name>
        <dbReference type="ChEBI" id="CHEBI:57540"/>
    </ligand>
</feature>
<feature type="binding site" evidence="6">
    <location>
        <position position="172"/>
    </location>
    <ligand>
        <name>NAD(+)</name>
        <dbReference type="ChEBI" id="CHEBI:57540"/>
    </ligand>
</feature>
<sequence>MSKEIKSVIIYSRINDESVVFTLIDLVNFLVEQKINVIIEQSTNDKLRLSMPTLKFADMKDQADLMIIVGGDGSMISAGRKIAMVGVPVLGINRGHLGFLTDLAPKDIRKALYSILKGEYVLEERFLLSTTIKGPKCQHALALNEAVIHGVKTAHMIDFSIFVNNKFMYSQKADGLIVSTPTGSTAYNLSAGGPIIEPSLNVLSLVPMFPHSMNLRPCILSGDSSIKICFRSRITPEEITVSCDGQIIMTADDRCEICIEKNEVPIKICHPHTYDYFKVLRSKLGFGSKLVD</sequence>
<keyword evidence="8" id="KW-1185">Reference proteome</keyword>
<evidence type="ECO:0000313" key="8">
    <source>
        <dbReference type="Proteomes" id="UP000243745"/>
    </source>
</evidence>
<dbReference type="PANTHER" id="PTHR20275">
    <property type="entry name" value="NAD KINASE"/>
    <property type="match status" value="1"/>
</dbReference>
<dbReference type="Pfam" id="PF01513">
    <property type="entry name" value="NAD_kinase"/>
    <property type="match status" value="1"/>
</dbReference>
<reference evidence="7 8" key="1">
    <citation type="submission" date="2016-10" db="EMBL/GenBank/DDBJ databases">
        <authorList>
            <person name="Varghese N."/>
            <person name="Submissions S."/>
        </authorList>
    </citation>
    <scope>NUCLEOTIDE SEQUENCE [LARGE SCALE GENOMIC DNA]</scope>
    <source>
        <strain evidence="7 8">DSM 1361</strain>
    </source>
</reference>
<proteinExistence type="inferred from homology"/>
<dbReference type="GO" id="GO:0005524">
    <property type="term" value="F:ATP binding"/>
    <property type="evidence" value="ECO:0007669"/>
    <property type="project" value="UniProtKB-KW"/>
</dbReference>
<keyword evidence="2 6" id="KW-0418">Kinase</keyword>
<feature type="binding site" evidence="6">
    <location>
        <position position="246"/>
    </location>
    <ligand>
        <name>NAD(+)</name>
        <dbReference type="ChEBI" id="CHEBI:57540"/>
    </ligand>
</feature>
<keyword evidence="3 6" id="KW-0521">NADP</keyword>
<dbReference type="NCBIfam" id="NF002306">
    <property type="entry name" value="PRK01231.1"/>
    <property type="match status" value="1"/>
</dbReference>
<comment type="caution">
    <text evidence="6">Lacks conserved residue(s) required for the propagation of feature annotation.</text>
</comment>
<feature type="binding site" evidence="6">
    <location>
        <begin position="144"/>
        <end position="145"/>
    </location>
    <ligand>
        <name>NAD(+)</name>
        <dbReference type="ChEBI" id="CHEBI:57540"/>
    </ligand>
</feature>
<organism evidence="7 8">
    <name type="scientific">Ruminobacter amylophilus</name>
    <dbReference type="NCBI Taxonomy" id="867"/>
    <lineage>
        <taxon>Bacteria</taxon>
        <taxon>Pseudomonadati</taxon>
        <taxon>Pseudomonadota</taxon>
        <taxon>Gammaproteobacteria</taxon>
        <taxon>Aeromonadales</taxon>
        <taxon>Succinivibrionaceae</taxon>
        <taxon>Ruminobacter</taxon>
    </lineage>
</organism>
<name>A0A662ZFW4_9GAMM</name>
<dbReference type="GO" id="GO:0019674">
    <property type="term" value="P:NAD+ metabolic process"/>
    <property type="evidence" value="ECO:0007669"/>
    <property type="project" value="InterPro"/>
</dbReference>
<dbReference type="InterPro" id="IPR002504">
    <property type="entry name" value="NADK"/>
</dbReference>
<evidence type="ECO:0000256" key="2">
    <source>
        <dbReference type="ARBA" id="ARBA00022777"/>
    </source>
</evidence>
<evidence type="ECO:0000313" key="7">
    <source>
        <dbReference type="EMBL" id="SFP15877.1"/>
    </source>
</evidence>
<dbReference type="SUPFAM" id="SSF111331">
    <property type="entry name" value="NAD kinase/diacylglycerol kinase-like"/>
    <property type="match status" value="1"/>
</dbReference>
<comment type="similarity">
    <text evidence="6">Belongs to the NAD kinase family.</text>
</comment>
<accession>A0A662ZFW4</accession>
<comment type="catalytic activity">
    <reaction evidence="5 6">
        <text>NAD(+) + ATP = ADP + NADP(+) + H(+)</text>
        <dbReference type="Rhea" id="RHEA:18629"/>
        <dbReference type="ChEBI" id="CHEBI:15378"/>
        <dbReference type="ChEBI" id="CHEBI:30616"/>
        <dbReference type="ChEBI" id="CHEBI:57540"/>
        <dbReference type="ChEBI" id="CHEBI:58349"/>
        <dbReference type="ChEBI" id="CHEBI:456216"/>
        <dbReference type="EC" id="2.7.1.23"/>
    </reaction>
</comment>
<feature type="active site" description="Proton acceptor" evidence="6">
    <location>
        <position position="72"/>
    </location>
</feature>
<dbReference type="InterPro" id="IPR017438">
    <property type="entry name" value="ATP-NAD_kinase_N"/>
</dbReference>
<dbReference type="GO" id="GO:0003951">
    <property type="term" value="F:NAD+ kinase activity"/>
    <property type="evidence" value="ECO:0007669"/>
    <property type="project" value="UniProtKB-UniRule"/>
</dbReference>
<dbReference type="HAMAP" id="MF_00361">
    <property type="entry name" value="NAD_kinase"/>
    <property type="match status" value="1"/>
</dbReference>
<evidence type="ECO:0000256" key="3">
    <source>
        <dbReference type="ARBA" id="ARBA00022857"/>
    </source>
</evidence>
<keyword evidence="1 6" id="KW-0808">Transferase</keyword>
<dbReference type="GO" id="GO:0051287">
    <property type="term" value="F:NAD binding"/>
    <property type="evidence" value="ECO:0007669"/>
    <property type="project" value="UniProtKB-ARBA"/>
</dbReference>
<keyword evidence="6" id="KW-0547">Nucleotide-binding</keyword>
<evidence type="ECO:0000256" key="6">
    <source>
        <dbReference type="HAMAP-Rule" id="MF_00361"/>
    </source>
</evidence>
<feature type="binding site" evidence="6">
    <location>
        <position position="155"/>
    </location>
    <ligand>
        <name>NAD(+)</name>
        <dbReference type="ChEBI" id="CHEBI:57540"/>
    </ligand>
</feature>
<dbReference type="RefSeq" id="WP_031578013.1">
    <property type="nucleotide sequence ID" value="NZ_FOXF01000006.1"/>
</dbReference>
<keyword evidence="4 6" id="KW-0520">NAD</keyword>
<dbReference type="Pfam" id="PF20143">
    <property type="entry name" value="NAD_kinase_C"/>
    <property type="match status" value="1"/>
</dbReference>
<dbReference type="AlphaFoldDB" id="A0A662ZFW4"/>
<dbReference type="Proteomes" id="UP000243745">
    <property type="component" value="Unassembled WGS sequence"/>
</dbReference>
<dbReference type="PANTHER" id="PTHR20275:SF0">
    <property type="entry name" value="NAD KINASE"/>
    <property type="match status" value="1"/>
</dbReference>
<comment type="subcellular location">
    <subcellularLocation>
        <location evidence="6">Cytoplasm</location>
    </subcellularLocation>
</comment>
<keyword evidence="6" id="KW-0963">Cytoplasm</keyword>
<dbReference type="EC" id="2.7.1.23" evidence="6"/>
<dbReference type="EMBL" id="FOXF01000006">
    <property type="protein sequence ID" value="SFP15877.1"/>
    <property type="molecule type" value="Genomic_DNA"/>
</dbReference>
<dbReference type="Gene3D" id="3.40.50.10330">
    <property type="entry name" value="Probable inorganic polyphosphate/atp-NAD kinase, domain 1"/>
    <property type="match status" value="1"/>
</dbReference>
<comment type="cofactor">
    <cofactor evidence="6">
        <name>a divalent metal cation</name>
        <dbReference type="ChEBI" id="CHEBI:60240"/>
    </cofactor>
</comment>
<feature type="binding site" evidence="6">
    <location>
        <begin position="185"/>
        <end position="190"/>
    </location>
    <ligand>
        <name>NAD(+)</name>
        <dbReference type="ChEBI" id="CHEBI:57540"/>
    </ligand>
</feature>
<dbReference type="InterPro" id="IPR017437">
    <property type="entry name" value="ATP-NAD_kinase_PpnK-typ_C"/>
</dbReference>
<dbReference type="Gene3D" id="2.60.200.30">
    <property type="entry name" value="Probable inorganic polyphosphate/atp-NAD kinase, domain 2"/>
    <property type="match status" value="1"/>
</dbReference>
<dbReference type="GO" id="GO:0005737">
    <property type="term" value="C:cytoplasm"/>
    <property type="evidence" value="ECO:0007669"/>
    <property type="project" value="UniProtKB-SubCell"/>
</dbReference>
<keyword evidence="6" id="KW-0067">ATP-binding</keyword>
<evidence type="ECO:0000256" key="4">
    <source>
        <dbReference type="ARBA" id="ARBA00023027"/>
    </source>
</evidence>
<comment type="function">
    <text evidence="6">Involved in the regulation of the intracellular balance of NAD and NADP, and is a key enzyme in the biosynthesis of NADP. Catalyzes specifically the phosphorylation on 2'-hydroxyl of the adenosine moiety of NAD to yield NADP.</text>
</comment>
<evidence type="ECO:0000256" key="1">
    <source>
        <dbReference type="ARBA" id="ARBA00022679"/>
    </source>
</evidence>
<gene>
    <name evidence="6" type="primary">nadK</name>
    <name evidence="7" type="ORF">SAMN02910344_00597</name>
</gene>
<protein>
    <recommendedName>
        <fullName evidence="6">NAD kinase</fullName>
        <ecNumber evidence="6">2.7.1.23</ecNumber>
    </recommendedName>
    <alternativeName>
        <fullName evidence="6">ATP-dependent NAD kinase</fullName>
    </alternativeName>
</protein>
<dbReference type="GO" id="GO:0046872">
    <property type="term" value="F:metal ion binding"/>
    <property type="evidence" value="ECO:0007669"/>
    <property type="project" value="UniProtKB-UniRule"/>
</dbReference>
<feature type="binding site" evidence="6">
    <location>
        <position position="174"/>
    </location>
    <ligand>
        <name>NAD(+)</name>
        <dbReference type="ChEBI" id="CHEBI:57540"/>
    </ligand>
</feature>
<dbReference type="InterPro" id="IPR016064">
    <property type="entry name" value="NAD/diacylglycerol_kinase_sf"/>
</dbReference>
<evidence type="ECO:0000256" key="5">
    <source>
        <dbReference type="ARBA" id="ARBA00047925"/>
    </source>
</evidence>